<accession>A0ABR3ZBP7</accession>
<name>A0ABR3ZBP7_9PEZI</name>
<comment type="caution">
    <text evidence="3">The sequence shown here is derived from an EMBL/GenBank/DDBJ whole genome shotgun (WGS) entry which is preliminary data.</text>
</comment>
<dbReference type="Proteomes" id="UP001583186">
    <property type="component" value="Unassembled WGS sequence"/>
</dbReference>
<dbReference type="InterPro" id="IPR058334">
    <property type="entry name" value="DUF8021"/>
</dbReference>
<sequence>MVSTSAFIAAIGLTSAVTASSNCTRDFLAKAADRYVQAQTAGSVKMLGEILSTNVVYKENFQAVNIRKGVLSQPIKIDRTHKYYDTTLCGGFIEVIAASSNATADGTPYLIHSRFVYGNDTSDGIALFESVVTKPGDWAFNATGYLHYDGIESWPEIPVGQRDTRATIQAAGDAYFDRFDNTSVVIPIGSACARLEGGSYTARGNYSANTCDGYPDTIKVTDRRYIVDELYGVVDIFEGFPGLDRSVPNVPAPDSHLFRVENGKIRYIHTVSHCINYNCGLNTTTFGRRHVGPRLGGKW</sequence>
<protein>
    <recommendedName>
        <fullName evidence="2">DUF8021 domain-containing protein</fullName>
    </recommendedName>
</protein>
<feature type="signal peptide" evidence="1">
    <location>
        <begin position="1"/>
        <end position="19"/>
    </location>
</feature>
<keyword evidence="1" id="KW-0732">Signal</keyword>
<evidence type="ECO:0000313" key="3">
    <source>
        <dbReference type="EMBL" id="KAL1897999.1"/>
    </source>
</evidence>
<evidence type="ECO:0000259" key="2">
    <source>
        <dbReference type="Pfam" id="PF26061"/>
    </source>
</evidence>
<evidence type="ECO:0000313" key="4">
    <source>
        <dbReference type="Proteomes" id="UP001583186"/>
    </source>
</evidence>
<dbReference type="Pfam" id="PF26061">
    <property type="entry name" value="DUF8021"/>
    <property type="match status" value="1"/>
</dbReference>
<dbReference type="EMBL" id="JAWCUI010000017">
    <property type="protein sequence ID" value="KAL1897999.1"/>
    <property type="molecule type" value="Genomic_DNA"/>
</dbReference>
<reference evidence="3 4" key="1">
    <citation type="journal article" date="2024" name="IMA Fungus">
        <title>IMA Genome - F19 : A genome assembly and annotation guide to empower mycologists, including annotated draft genome sequences of Ceratocystis pirilliformis, Diaporthe australafricana, Fusarium ophioides, Paecilomyces lecythidis, and Sporothrix stenoceras.</title>
        <authorList>
            <person name="Aylward J."/>
            <person name="Wilson A.M."/>
            <person name="Visagie C.M."/>
            <person name="Spraker J."/>
            <person name="Barnes I."/>
            <person name="Buitendag C."/>
            <person name="Ceriani C."/>
            <person name="Del Mar Angel L."/>
            <person name="du Plessis D."/>
            <person name="Fuchs T."/>
            <person name="Gasser K."/>
            <person name="Kramer D."/>
            <person name="Li W."/>
            <person name="Munsamy K."/>
            <person name="Piso A."/>
            <person name="Price J.L."/>
            <person name="Sonnekus B."/>
            <person name="Thomas C."/>
            <person name="van der Nest A."/>
            <person name="van Dijk A."/>
            <person name="van Heerden A."/>
            <person name="van Vuuren N."/>
            <person name="Yilmaz N."/>
            <person name="Duong T.A."/>
            <person name="van der Merwe N.A."/>
            <person name="Wingfield M.J."/>
            <person name="Wingfield B.D."/>
        </authorList>
    </citation>
    <scope>NUCLEOTIDE SEQUENCE [LARGE SCALE GENOMIC DNA]</scope>
    <source>
        <strain evidence="3 4">CMW 5346</strain>
    </source>
</reference>
<gene>
    <name evidence="3" type="ORF">Sste5346_003855</name>
</gene>
<organism evidence="3 4">
    <name type="scientific">Sporothrix stenoceras</name>
    <dbReference type="NCBI Taxonomy" id="5173"/>
    <lineage>
        <taxon>Eukaryota</taxon>
        <taxon>Fungi</taxon>
        <taxon>Dikarya</taxon>
        <taxon>Ascomycota</taxon>
        <taxon>Pezizomycotina</taxon>
        <taxon>Sordariomycetes</taxon>
        <taxon>Sordariomycetidae</taxon>
        <taxon>Ophiostomatales</taxon>
        <taxon>Ophiostomataceae</taxon>
        <taxon>Sporothrix</taxon>
    </lineage>
</organism>
<evidence type="ECO:0000256" key="1">
    <source>
        <dbReference type="SAM" id="SignalP"/>
    </source>
</evidence>
<feature type="chain" id="PRO_5047287540" description="DUF8021 domain-containing protein" evidence="1">
    <location>
        <begin position="20"/>
        <end position="299"/>
    </location>
</feature>
<keyword evidence="4" id="KW-1185">Reference proteome</keyword>
<feature type="domain" description="DUF8021" evidence="2">
    <location>
        <begin position="161"/>
        <end position="271"/>
    </location>
</feature>
<proteinExistence type="predicted"/>